<protein>
    <submittedName>
        <fullName evidence="2">Uncharacterized protein</fullName>
    </submittedName>
</protein>
<gene>
    <name evidence="2" type="ORF">CWR43_28025</name>
</gene>
<sequence>MTKDYAQTSDSHPIVAEQQSGGGMRTHETMTEEGVCPRCNEGELYQDSADVGVGIIYGPWGCPCCGWSESERYDLEFGGGLQENGSYLDPYGGLTPAGNPIAKMLAREEKTMST</sequence>
<dbReference type="Proteomes" id="UP000232164">
    <property type="component" value="Unassembled WGS sequence"/>
</dbReference>
<evidence type="ECO:0000313" key="2">
    <source>
        <dbReference type="EMBL" id="PKA40431.1"/>
    </source>
</evidence>
<organism evidence="2 3">
    <name type="scientific">Rhizobium sullae</name>
    <name type="common">Rhizobium hedysari</name>
    <dbReference type="NCBI Taxonomy" id="50338"/>
    <lineage>
        <taxon>Bacteria</taxon>
        <taxon>Pseudomonadati</taxon>
        <taxon>Pseudomonadota</taxon>
        <taxon>Alphaproteobacteria</taxon>
        <taxon>Hyphomicrobiales</taxon>
        <taxon>Rhizobiaceae</taxon>
        <taxon>Rhizobium/Agrobacterium group</taxon>
        <taxon>Rhizobium</taxon>
    </lineage>
</organism>
<reference evidence="2 3" key="2">
    <citation type="submission" date="2017-12" db="EMBL/GenBank/DDBJ databases">
        <title>Genome sequence of Rhizobium sullae HCNT1 isolated from Sulla coronaria nodules and featuring peculiar denitrification phenotypes.</title>
        <authorList>
            <person name="De Diego-Diaz B."/>
            <person name="Treu L."/>
            <person name="Campanaro S."/>
            <person name="Da Silva Duarte V."/>
            <person name="Basaglia M."/>
            <person name="Favaro L."/>
            <person name="Casella S."/>
            <person name="Squartini A."/>
        </authorList>
    </citation>
    <scope>NUCLEOTIDE SEQUENCE [LARGE SCALE GENOMIC DNA]</scope>
    <source>
        <strain evidence="2 3">HCNT1</strain>
    </source>
</reference>
<accession>A0A2N0D2T9</accession>
<evidence type="ECO:0000256" key="1">
    <source>
        <dbReference type="SAM" id="MobiDB-lite"/>
    </source>
</evidence>
<name>A0A2N0D2T9_RHISU</name>
<dbReference type="AlphaFoldDB" id="A0A2N0D2T9"/>
<reference evidence="2 3" key="1">
    <citation type="submission" date="2017-11" db="EMBL/GenBank/DDBJ databases">
        <authorList>
            <person name="Han C.G."/>
        </authorList>
    </citation>
    <scope>NUCLEOTIDE SEQUENCE [LARGE SCALE GENOMIC DNA]</scope>
    <source>
        <strain evidence="2 3">HCNT1</strain>
    </source>
</reference>
<proteinExistence type="predicted"/>
<evidence type="ECO:0000313" key="3">
    <source>
        <dbReference type="Proteomes" id="UP000232164"/>
    </source>
</evidence>
<comment type="caution">
    <text evidence="2">The sequence shown here is derived from an EMBL/GenBank/DDBJ whole genome shotgun (WGS) entry which is preliminary data.</text>
</comment>
<dbReference type="RefSeq" id="WP_100772674.1">
    <property type="nucleotide sequence ID" value="NZ_PIQN01000022.1"/>
</dbReference>
<dbReference type="EMBL" id="PIQN01000022">
    <property type="protein sequence ID" value="PKA40431.1"/>
    <property type="molecule type" value="Genomic_DNA"/>
</dbReference>
<feature type="compositionally biased region" description="Polar residues" evidence="1">
    <location>
        <begin position="1"/>
        <end position="11"/>
    </location>
</feature>
<feature type="region of interest" description="Disordered" evidence="1">
    <location>
        <begin position="1"/>
        <end position="29"/>
    </location>
</feature>